<keyword evidence="5" id="KW-0807">Transducer</keyword>
<feature type="transmembrane region" description="Helical" evidence="7">
    <location>
        <begin position="313"/>
        <end position="337"/>
    </location>
</feature>
<gene>
    <name evidence="9" type="ORF">HDID_LOCUS944</name>
    <name evidence="10" type="ORF">WMSIL1_LOCUS12008</name>
</gene>
<reference evidence="13" key="1">
    <citation type="submission" date="2017-02" db="UniProtKB">
        <authorList>
            <consortium name="WormBaseParasite"/>
        </authorList>
    </citation>
    <scope>IDENTIFICATION</scope>
</reference>
<evidence type="ECO:0000256" key="5">
    <source>
        <dbReference type="RuleBase" id="RU000688"/>
    </source>
</evidence>
<dbReference type="EMBL" id="UYSG01000145">
    <property type="protein sequence ID" value="VDL18405.1"/>
    <property type="molecule type" value="Genomic_DNA"/>
</dbReference>
<feature type="transmembrane region" description="Helical" evidence="7">
    <location>
        <begin position="201"/>
        <end position="228"/>
    </location>
</feature>
<dbReference type="OrthoDB" id="6240296at2759"/>
<keyword evidence="2 5" id="KW-0812">Transmembrane</keyword>
<evidence type="ECO:0000313" key="13">
    <source>
        <dbReference type="WBParaSite" id="HDID_0000094301-mRNA-1"/>
    </source>
</evidence>
<keyword evidence="4 7" id="KW-0472">Membrane</keyword>
<reference evidence="10 12" key="3">
    <citation type="submission" date="2019-07" db="EMBL/GenBank/DDBJ databases">
        <authorList>
            <person name="Jastrzebski P J."/>
            <person name="Paukszto L."/>
            <person name="Jastrzebski P J."/>
        </authorList>
    </citation>
    <scope>NUCLEOTIDE SEQUENCE [LARGE SCALE GENOMIC DNA]</scope>
    <source>
        <strain evidence="10 12">WMS-il1</strain>
    </source>
</reference>
<dbReference type="InterPro" id="IPR017452">
    <property type="entry name" value="GPCR_Rhodpsn_7TM"/>
</dbReference>
<dbReference type="PROSITE" id="PS00237">
    <property type="entry name" value="G_PROTEIN_RECEP_F1_1"/>
    <property type="match status" value="1"/>
</dbReference>
<evidence type="ECO:0000256" key="7">
    <source>
        <dbReference type="SAM" id="Phobius"/>
    </source>
</evidence>
<evidence type="ECO:0000256" key="3">
    <source>
        <dbReference type="ARBA" id="ARBA00022989"/>
    </source>
</evidence>
<accession>A0A0R3S9K8</accession>
<keyword evidence="5" id="KW-0675">Receptor</keyword>
<dbReference type="EMBL" id="CABIJS010000566">
    <property type="protein sequence ID" value="VUZ53704.1"/>
    <property type="molecule type" value="Genomic_DNA"/>
</dbReference>
<evidence type="ECO:0000256" key="2">
    <source>
        <dbReference type="ARBA" id="ARBA00022692"/>
    </source>
</evidence>
<dbReference type="PRINTS" id="PR00237">
    <property type="entry name" value="GPCRRHODOPSN"/>
</dbReference>
<dbReference type="AlphaFoldDB" id="A0A0R3S9K8"/>
<sequence length="445" mass="52106">MLSNTTDLLFLNDSTPICEVNVEGHNFILVAYVCFGLVLFGVPANILTICVLKSDNKRNTACYLMLVLATQDLILLIFYAIYYIVPLLYDKHRWFSFCIKVIRKADSPILFLLVWFKFAEAYTIVSISIDRFVALRYPFKSARICTVSNAKRIQVVIILVGLFIKLPILILDFCYHDESLPCDTCVPVFVNQPWYKMFSQVYIQIFDQIVTFIVPLLCLLFVNIYLIWKLQSVEMLKEFDSKSPQIHRVFSEISSEVQTENQFSSSKNNKLLKPLTPRLGRLDHYRQQNDSTGNDSYSVQLRRRWRSHQARNISAMLICVISVFIVCETPTALYFFYQLHEMIWKNEDEPKGAQSLYAIALFTAILNFASNFLIYGLVGRRFRWLLRQTISRWTYMCLHCKRRKPARRQVQKRMLQTIRMRHNIDDERGKNPKSISTLVENNVNI</sequence>
<reference evidence="9 11" key="2">
    <citation type="submission" date="2018-11" db="EMBL/GenBank/DDBJ databases">
        <authorList>
            <consortium name="Pathogen Informatics"/>
        </authorList>
    </citation>
    <scope>NUCLEOTIDE SEQUENCE [LARGE SCALE GENOMIC DNA]</scope>
</reference>
<evidence type="ECO:0000259" key="8">
    <source>
        <dbReference type="PROSITE" id="PS50262"/>
    </source>
</evidence>
<feature type="compositionally biased region" description="Polar residues" evidence="6">
    <location>
        <begin position="433"/>
        <end position="445"/>
    </location>
</feature>
<feature type="region of interest" description="Disordered" evidence="6">
    <location>
        <begin position="426"/>
        <end position="445"/>
    </location>
</feature>
<dbReference type="Gene3D" id="1.20.1070.10">
    <property type="entry name" value="Rhodopsin 7-helix transmembrane proteins"/>
    <property type="match status" value="1"/>
</dbReference>
<comment type="similarity">
    <text evidence="5">Belongs to the G-protein coupled receptor 1 family.</text>
</comment>
<keyword evidence="12" id="KW-1185">Reference proteome</keyword>
<feature type="transmembrane region" description="Helical" evidence="7">
    <location>
        <begin position="153"/>
        <end position="171"/>
    </location>
</feature>
<evidence type="ECO:0000313" key="11">
    <source>
        <dbReference type="Proteomes" id="UP000274504"/>
    </source>
</evidence>
<comment type="subcellular location">
    <subcellularLocation>
        <location evidence="1">Membrane</location>
    </subcellularLocation>
</comment>
<protein>
    <submittedName>
        <fullName evidence="13">G_PROTEIN_RECEP_F1_2 domain-containing protein</fullName>
    </submittedName>
</protein>
<feature type="transmembrane region" description="Helical" evidence="7">
    <location>
        <begin position="29"/>
        <end position="52"/>
    </location>
</feature>
<evidence type="ECO:0000256" key="4">
    <source>
        <dbReference type="ARBA" id="ARBA00023136"/>
    </source>
</evidence>
<dbReference type="PANTHER" id="PTHR46641">
    <property type="entry name" value="FMRFAMIDE RECEPTOR-RELATED"/>
    <property type="match status" value="1"/>
</dbReference>
<dbReference type="STRING" id="6216.A0A0R3S9K8"/>
<dbReference type="SUPFAM" id="SSF81321">
    <property type="entry name" value="Family A G protein-coupled receptor-like"/>
    <property type="match status" value="1"/>
</dbReference>
<name>A0A0R3S9K8_HYMDI</name>
<feature type="transmembrane region" description="Helical" evidence="7">
    <location>
        <begin position="109"/>
        <end position="133"/>
    </location>
</feature>
<dbReference type="Proteomes" id="UP000321570">
    <property type="component" value="Unassembled WGS sequence"/>
</dbReference>
<evidence type="ECO:0000256" key="6">
    <source>
        <dbReference type="SAM" id="MobiDB-lite"/>
    </source>
</evidence>
<dbReference type="GO" id="GO:0004930">
    <property type="term" value="F:G protein-coupled receptor activity"/>
    <property type="evidence" value="ECO:0007669"/>
    <property type="project" value="UniProtKB-KW"/>
</dbReference>
<dbReference type="PROSITE" id="PS50262">
    <property type="entry name" value="G_PROTEIN_RECEP_F1_2"/>
    <property type="match status" value="1"/>
</dbReference>
<feature type="transmembrane region" description="Helical" evidence="7">
    <location>
        <begin position="357"/>
        <end position="378"/>
    </location>
</feature>
<dbReference type="CDD" id="cd14978">
    <property type="entry name" value="7tmA_FMRFamide_R-like"/>
    <property type="match status" value="1"/>
</dbReference>
<dbReference type="Pfam" id="PF00001">
    <property type="entry name" value="7tm_1"/>
    <property type="match status" value="1"/>
</dbReference>
<proteinExistence type="inferred from homology"/>
<evidence type="ECO:0000313" key="12">
    <source>
        <dbReference type="Proteomes" id="UP000321570"/>
    </source>
</evidence>
<evidence type="ECO:0000313" key="9">
    <source>
        <dbReference type="EMBL" id="VDL18405.1"/>
    </source>
</evidence>
<evidence type="ECO:0000313" key="10">
    <source>
        <dbReference type="EMBL" id="VUZ53704.1"/>
    </source>
</evidence>
<dbReference type="InterPro" id="IPR052954">
    <property type="entry name" value="GPCR-Ligand_Int"/>
</dbReference>
<feature type="domain" description="G-protein coupled receptors family 1 profile" evidence="8">
    <location>
        <begin position="44"/>
        <end position="375"/>
    </location>
</feature>
<evidence type="ECO:0000256" key="1">
    <source>
        <dbReference type="ARBA" id="ARBA00004370"/>
    </source>
</evidence>
<organism evidence="13">
    <name type="scientific">Hymenolepis diminuta</name>
    <name type="common">Rat tapeworm</name>
    <dbReference type="NCBI Taxonomy" id="6216"/>
    <lineage>
        <taxon>Eukaryota</taxon>
        <taxon>Metazoa</taxon>
        <taxon>Spiralia</taxon>
        <taxon>Lophotrochozoa</taxon>
        <taxon>Platyhelminthes</taxon>
        <taxon>Cestoda</taxon>
        <taxon>Eucestoda</taxon>
        <taxon>Cyclophyllidea</taxon>
        <taxon>Hymenolepididae</taxon>
        <taxon>Hymenolepis</taxon>
    </lineage>
</organism>
<feature type="transmembrane region" description="Helical" evidence="7">
    <location>
        <begin position="64"/>
        <end position="89"/>
    </location>
</feature>
<dbReference type="GO" id="GO:0016020">
    <property type="term" value="C:membrane"/>
    <property type="evidence" value="ECO:0007669"/>
    <property type="project" value="UniProtKB-SubCell"/>
</dbReference>
<dbReference type="WBParaSite" id="HDID_0000094301-mRNA-1">
    <property type="protein sequence ID" value="HDID_0000094301-mRNA-1"/>
    <property type="gene ID" value="HDID_0000094301"/>
</dbReference>
<keyword evidence="5" id="KW-0297">G-protein coupled receptor</keyword>
<dbReference type="Proteomes" id="UP000274504">
    <property type="component" value="Unassembled WGS sequence"/>
</dbReference>
<keyword evidence="3 7" id="KW-1133">Transmembrane helix</keyword>
<dbReference type="PANTHER" id="PTHR46641:SF2">
    <property type="entry name" value="FMRFAMIDE RECEPTOR"/>
    <property type="match status" value="1"/>
</dbReference>
<dbReference type="InterPro" id="IPR000276">
    <property type="entry name" value="GPCR_Rhodpsn"/>
</dbReference>